<sequence length="321" mass="34935">MVGFSFSIVTCWTALGGVLTVGITSGGPPVMVYSWLGVSAFSLLVAYSFAEMCSAYPSAGGQYSWMAILAPPRIARLLSYVTGWFMLTGIIAMGATNNFIGANFVLGMANLNNPNYVIERWHTVLVTYLIALVAAASNVTLSRHFEKLSTSTGVPLIQILYDSTGSIGAPTWLATMIAVIVLVCANSLMAEGSHSLYAFARDRGLPFPSLFSAVDKRTHVPIYSILLCTGVQMALNSIYFASYEGFSTVISIATFGFYLSYAMPLFVRLLLYFTTGRHATIHGTSYSLGRWGLWINAGGLLFLLFACVDFNFPPGRPRYRR</sequence>
<gene>
    <name evidence="1" type="ORF">H2198_008225</name>
</gene>
<comment type="caution">
    <text evidence="1">The sequence shown here is derived from an EMBL/GenBank/DDBJ whole genome shotgun (WGS) entry which is preliminary data.</text>
</comment>
<proteinExistence type="predicted"/>
<dbReference type="Proteomes" id="UP001172386">
    <property type="component" value="Unassembled WGS sequence"/>
</dbReference>
<evidence type="ECO:0000313" key="1">
    <source>
        <dbReference type="EMBL" id="KAJ9652512.1"/>
    </source>
</evidence>
<evidence type="ECO:0000313" key="2">
    <source>
        <dbReference type="Proteomes" id="UP001172386"/>
    </source>
</evidence>
<protein>
    <submittedName>
        <fullName evidence="1">Uncharacterized protein</fullName>
    </submittedName>
</protein>
<dbReference type="EMBL" id="JAPDRQ010000195">
    <property type="protein sequence ID" value="KAJ9652512.1"/>
    <property type="molecule type" value="Genomic_DNA"/>
</dbReference>
<accession>A0ACC2ZXQ0</accession>
<organism evidence="1 2">
    <name type="scientific">Neophaeococcomyces mojaviensis</name>
    <dbReference type="NCBI Taxonomy" id="3383035"/>
    <lineage>
        <taxon>Eukaryota</taxon>
        <taxon>Fungi</taxon>
        <taxon>Dikarya</taxon>
        <taxon>Ascomycota</taxon>
        <taxon>Pezizomycotina</taxon>
        <taxon>Eurotiomycetes</taxon>
        <taxon>Chaetothyriomycetidae</taxon>
        <taxon>Chaetothyriales</taxon>
        <taxon>Chaetothyriales incertae sedis</taxon>
        <taxon>Neophaeococcomyces</taxon>
    </lineage>
</organism>
<keyword evidence="2" id="KW-1185">Reference proteome</keyword>
<reference evidence="1" key="1">
    <citation type="submission" date="2022-10" db="EMBL/GenBank/DDBJ databases">
        <title>Culturing micro-colonial fungi from biological soil crusts in the Mojave desert and describing Neophaeococcomyces mojavensis, and introducing the new genera and species Taxawa tesnikishii.</title>
        <authorList>
            <person name="Kurbessoian T."/>
            <person name="Stajich J.E."/>
        </authorList>
    </citation>
    <scope>NUCLEOTIDE SEQUENCE</scope>
    <source>
        <strain evidence="1">JES_112</strain>
    </source>
</reference>
<name>A0ACC2ZXQ0_9EURO</name>